<keyword evidence="3" id="KW-1185">Reference proteome</keyword>
<dbReference type="InterPro" id="IPR012349">
    <property type="entry name" value="Split_barrel_FMN-bd"/>
</dbReference>
<name>A0A1G7UPR7_9HYPH</name>
<dbReference type="InterPro" id="IPR052917">
    <property type="entry name" value="Stress-Dev_Protein"/>
</dbReference>
<dbReference type="Gene3D" id="2.30.110.10">
    <property type="entry name" value="Electron Transport, Fmn-binding Protein, Chain A"/>
    <property type="match status" value="1"/>
</dbReference>
<dbReference type="OrthoDB" id="1432662at2"/>
<dbReference type="STRING" id="440168.SAMN04487974_103206"/>
<dbReference type="RefSeq" id="WP_090594262.1">
    <property type="nucleotide sequence ID" value="NZ_FNCS01000003.1"/>
</dbReference>
<dbReference type="SUPFAM" id="SSF50475">
    <property type="entry name" value="FMN-binding split barrel"/>
    <property type="match status" value="1"/>
</dbReference>
<dbReference type="EMBL" id="FNCS01000003">
    <property type="protein sequence ID" value="SDG49595.1"/>
    <property type="molecule type" value="Genomic_DNA"/>
</dbReference>
<dbReference type="Pfam" id="PF16242">
    <property type="entry name" value="Pyrid_ox_like"/>
    <property type="match status" value="1"/>
</dbReference>
<dbReference type="InterPro" id="IPR038725">
    <property type="entry name" value="YdaG_split_barrel_FMN-bd"/>
</dbReference>
<protein>
    <submittedName>
        <fullName evidence="2">General stress protein 26</fullName>
    </submittedName>
</protein>
<dbReference type="PANTHER" id="PTHR34818:SF1">
    <property type="entry name" value="PROTEIN BLI-3"/>
    <property type="match status" value="1"/>
</dbReference>
<organism evidence="2 3">
    <name type="scientific">Pelagibacterium luteolum</name>
    <dbReference type="NCBI Taxonomy" id="440168"/>
    <lineage>
        <taxon>Bacteria</taxon>
        <taxon>Pseudomonadati</taxon>
        <taxon>Pseudomonadota</taxon>
        <taxon>Alphaproteobacteria</taxon>
        <taxon>Hyphomicrobiales</taxon>
        <taxon>Devosiaceae</taxon>
        <taxon>Pelagibacterium</taxon>
    </lineage>
</organism>
<proteinExistence type="predicted"/>
<reference evidence="2 3" key="1">
    <citation type="submission" date="2016-10" db="EMBL/GenBank/DDBJ databases">
        <authorList>
            <person name="de Groot N.N."/>
        </authorList>
    </citation>
    <scope>NUCLEOTIDE SEQUENCE [LARGE SCALE GENOMIC DNA]</scope>
    <source>
        <strain evidence="2 3">CGMCC 1.10267</strain>
    </source>
</reference>
<sequence length="169" mass="18828">MSHHNEQAEQLSPAETEDRIWKIADDIRICMLTTWSGSEQHSRPLSAHVSRDEHAVYFLVDESGHKNEEIEKFPEVSCAFVDKGSNDYVVIAGEAKITNDRAKIKELWSNFAKAWWDDENDPSIRLLTVSPSRGEVWDGPGSAIAKAKMLLSAATGGDIDMGETGKTRL</sequence>
<evidence type="ECO:0000259" key="1">
    <source>
        <dbReference type="Pfam" id="PF16242"/>
    </source>
</evidence>
<feature type="domain" description="General stress protein FMN-binding split barrel" evidence="1">
    <location>
        <begin position="16"/>
        <end position="157"/>
    </location>
</feature>
<evidence type="ECO:0000313" key="3">
    <source>
        <dbReference type="Proteomes" id="UP000199495"/>
    </source>
</evidence>
<dbReference type="PANTHER" id="PTHR34818">
    <property type="entry name" value="PROTEIN BLI-3"/>
    <property type="match status" value="1"/>
</dbReference>
<dbReference type="AlphaFoldDB" id="A0A1G7UPR7"/>
<evidence type="ECO:0000313" key="2">
    <source>
        <dbReference type="EMBL" id="SDG49595.1"/>
    </source>
</evidence>
<dbReference type="Proteomes" id="UP000199495">
    <property type="component" value="Unassembled WGS sequence"/>
</dbReference>
<accession>A0A1G7UPR7</accession>
<gene>
    <name evidence="2" type="ORF">SAMN04487974_103206</name>
</gene>